<name>A0A371YM65_9GAMM</name>
<dbReference type="PANTHER" id="PTHR30319:SF1">
    <property type="entry name" value="TRANSCRIPTIONAL REPRESSOR PAAX"/>
    <property type="match status" value="1"/>
</dbReference>
<dbReference type="InterPro" id="IPR012906">
    <property type="entry name" value="PaaX-like_N"/>
</dbReference>
<dbReference type="AlphaFoldDB" id="A0A371YM65"/>
<feature type="domain" description="Transcriptional repressor PaaX-like C-terminal" evidence="2">
    <location>
        <begin position="193"/>
        <end position="282"/>
    </location>
</feature>
<proteinExistence type="predicted"/>
<evidence type="ECO:0000313" key="6">
    <source>
        <dbReference type="Proteomes" id="UP000240957"/>
    </source>
</evidence>
<reference evidence="4" key="1">
    <citation type="journal article" date="2014" name="Int. J. Syst. Evol. Microbiol.">
        <title>Complete genome of a new Firmicutes species belonging to the dominant human colonic microbiota ('Ruminococcus bicirculans') reveals two chromosomes and a selective capacity to utilize plant glucans.</title>
        <authorList>
            <consortium name="NISC Comparative Sequencing Program"/>
            <person name="Wegmann U."/>
            <person name="Louis P."/>
            <person name="Goesmann A."/>
            <person name="Henrissat B."/>
            <person name="Duncan S.H."/>
            <person name="Flint H.J."/>
        </authorList>
    </citation>
    <scope>NUCLEOTIDE SEQUENCE</scope>
    <source>
        <strain evidence="4">KCTC 62575</strain>
    </source>
</reference>
<dbReference type="InterPro" id="IPR011965">
    <property type="entry name" value="PaaX_trns_reg"/>
</dbReference>
<dbReference type="Proteomes" id="UP001595455">
    <property type="component" value="Unassembled WGS sequence"/>
</dbReference>
<organism evidence="5 6">
    <name type="scientific">Acinetobacter sichuanensis</name>
    <dbReference type="NCBI Taxonomy" id="2136183"/>
    <lineage>
        <taxon>Bacteria</taxon>
        <taxon>Pseudomonadati</taxon>
        <taxon>Pseudomonadota</taxon>
        <taxon>Gammaproteobacteria</taxon>
        <taxon>Moraxellales</taxon>
        <taxon>Moraxellaceae</taxon>
        <taxon>Acinetobacter</taxon>
    </lineage>
</organism>
<dbReference type="PANTHER" id="PTHR30319">
    <property type="entry name" value="PHENYLACETIC ACID REGULATOR-RELATED TRANSCRIPTIONAL REPRESSOR"/>
    <property type="match status" value="1"/>
</dbReference>
<accession>A0A371YM65</accession>
<dbReference type="InterPro" id="IPR036388">
    <property type="entry name" value="WH-like_DNA-bd_sf"/>
</dbReference>
<gene>
    <name evidence="4" type="ORF">ACFODO_08660</name>
    <name evidence="5" type="ORF">C9E89_015865</name>
</gene>
<reference evidence="5 6" key="2">
    <citation type="submission" date="2018-08" db="EMBL/GenBank/DDBJ databases">
        <title>The draft genome of Acinetobacter sichuanensis strain WCHAc060041.</title>
        <authorList>
            <person name="Qin J."/>
            <person name="Feng Y."/>
            <person name="Zong Z."/>
        </authorList>
    </citation>
    <scope>NUCLEOTIDE SEQUENCE [LARGE SCALE GENOMIC DNA]</scope>
    <source>
        <strain evidence="5 6">WCHAc060041</strain>
    </source>
</reference>
<dbReference type="Pfam" id="PF08223">
    <property type="entry name" value="PaaX_C"/>
    <property type="match status" value="1"/>
</dbReference>
<dbReference type="Gene3D" id="1.20.58.1460">
    <property type="match status" value="1"/>
</dbReference>
<comment type="caution">
    <text evidence="5">The sequence shown here is derived from an EMBL/GenBank/DDBJ whole genome shotgun (WGS) entry which is preliminary data.</text>
</comment>
<protein>
    <submittedName>
        <fullName evidence="4">PaaX family transcriptional regulator C-terminal domain-containing protein</fullName>
    </submittedName>
    <submittedName>
        <fullName evidence="5">Phenylacetic acid degradation operon negative regulatory protein PaaX</fullName>
    </submittedName>
</protein>
<dbReference type="PIRSF" id="PIRSF020623">
    <property type="entry name" value="PaaX"/>
    <property type="match status" value="1"/>
</dbReference>
<dbReference type="InterPro" id="IPR036390">
    <property type="entry name" value="WH_DNA-bd_sf"/>
</dbReference>
<reference evidence="7" key="3">
    <citation type="journal article" date="2019" name="Int. J. Syst. Evol. Microbiol.">
        <title>The Global Catalogue of Microorganisms (GCM) 10K type strain sequencing project: providing services to taxonomists for standard genome sequencing and annotation.</title>
        <authorList>
            <consortium name="The Broad Institute Genomics Platform"/>
            <consortium name="The Broad Institute Genome Sequencing Center for Infectious Disease"/>
            <person name="Wu L."/>
            <person name="Ma J."/>
        </authorList>
    </citation>
    <scope>NUCLEOTIDE SEQUENCE [LARGE SCALE GENOMIC DNA]</scope>
    <source>
        <strain evidence="7">KCTC 62575</strain>
    </source>
</reference>
<dbReference type="InterPro" id="IPR048846">
    <property type="entry name" value="PaaX-like_central"/>
</dbReference>
<evidence type="ECO:0000313" key="4">
    <source>
        <dbReference type="EMBL" id="MFC2995336.1"/>
    </source>
</evidence>
<feature type="domain" description="Transcriptional repressor PaaX-like central Cas2-like" evidence="3">
    <location>
        <begin position="106"/>
        <end position="176"/>
    </location>
</feature>
<dbReference type="EMBL" id="JBHRSF010000021">
    <property type="protein sequence ID" value="MFC2995336.1"/>
    <property type="molecule type" value="Genomic_DNA"/>
</dbReference>
<dbReference type="InterPro" id="IPR013225">
    <property type="entry name" value="PaaX_C"/>
</dbReference>
<dbReference type="RefSeq" id="WP_107009313.1">
    <property type="nucleotide sequence ID" value="NZ_JAVIDQ010000012.1"/>
</dbReference>
<evidence type="ECO:0000259" key="1">
    <source>
        <dbReference type="Pfam" id="PF07848"/>
    </source>
</evidence>
<evidence type="ECO:0000259" key="3">
    <source>
        <dbReference type="Pfam" id="PF20803"/>
    </source>
</evidence>
<dbReference type="OrthoDB" id="2270427at2"/>
<reference evidence="4" key="4">
    <citation type="submission" date="2024-09" db="EMBL/GenBank/DDBJ databases">
        <authorList>
            <person name="Sun Q."/>
            <person name="Mori K."/>
        </authorList>
    </citation>
    <scope>NUCLEOTIDE SEQUENCE</scope>
    <source>
        <strain evidence="4">KCTC 62575</strain>
    </source>
</reference>
<evidence type="ECO:0000259" key="2">
    <source>
        <dbReference type="Pfam" id="PF08223"/>
    </source>
</evidence>
<dbReference type="GO" id="GO:0006351">
    <property type="term" value="P:DNA-templated transcription"/>
    <property type="evidence" value="ECO:0007669"/>
    <property type="project" value="InterPro"/>
</dbReference>
<dbReference type="Pfam" id="PF20803">
    <property type="entry name" value="PaaX_M"/>
    <property type="match status" value="1"/>
</dbReference>
<dbReference type="Gene3D" id="1.10.10.10">
    <property type="entry name" value="Winged helix-like DNA-binding domain superfamily/Winged helix DNA-binding domain"/>
    <property type="match status" value="1"/>
</dbReference>
<dbReference type="SUPFAM" id="SSF46785">
    <property type="entry name" value="Winged helix' DNA-binding domain"/>
    <property type="match status" value="1"/>
</dbReference>
<evidence type="ECO:0000313" key="5">
    <source>
        <dbReference type="EMBL" id="RFC82556.1"/>
    </source>
</evidence>
<dbReference type="Proteomes" id="UP000240957">
    <property type="component" value="Unassembled WGS sequence"/>
</dbReference>
<feature type="domain" description="Transcriptional repressor PaaX-like N-terminal" evidence="1">
    <location>
        <begin position="20"/>
        <end position="86"/>
    </location>
</feature>
<evidence type="ECO:0000313" key="7">
    <source>
        <dbReference type="Proteomes" id="UP001595455"/>
    </source>
</evidence>
<keyword evidence="7" id="KW-1185">Reference proteome</keyword>
<sequence>MNLKLKQAIDEFIATEALSGTSLIMTVFGDSIYHHGGIISLASLIQLMDVFGLNERSVRTAVFRLVQNGWLVSEKIGRTSYYRVTESSRQRFILADAKIYNFNHIEWDQKWDLVLLSSVEIEAKQVLKKELEWLGFANIASNVMAYPGCDHLKLQNLLLNLNMTDQVVIFKAETLQLWQESYPTIKRMVETNWAIIELHARYEKFIQDFREFLNLVESADDLDSMQAFQIRTLLIHQFRRILLKDPDLPFELLPSNWLSLNARNLSSNLYQLVITAGEEYFMEYARTSEGSMPPVHPQFYKRFGGLKVEESYS</sequence>
<dbReference type="EMBL" id="PYIX02000031">
    <property type="protein sequence ID" value="RFC82556.1"/>
    <property type="molecule type" value="Genomic_DNA"/>
</dbReference>
<dbReference type="Pfam" id="PF07848">
    <property type="entry name" value="PaaX"/>
    <property type="match status" value="1"/>
</dbReference>